<evidence type="ECO:0000313" key="5">
    <source>
        <dbReference type="EMBL" id="KAI1863678.1"/>
    </source>
</evidence>
<dbReference type="EMBL" id="JAFIMR010000025">
    <property type="protein sequence ID" value="KAI1863678.1"/>
    <property type="molecule type" value="Genomic_DNA"/>
</dbReference>
<dbReference type="GO" id="GO:0005840">
    <property type="term" value="C:ribosome"/>
    <property type="evidence" value="ECO:0007669"/>
    <property type="project" value="UniProtKB-KW"/>
</dbReference>
<evidence type="ECO:0000313" key="6">
    <source>
        <dbReference type="Proteomes" id="UP000829685"/>
    </source>
</evidence>
<dbReference type="OrthoDB" id="274752at2759"/>
<evidence type="ECO:0000256" key="4">
    <source>
        <dbReference type="SAM" id="Coils"/>
    </source>
</evidence>
<dbReference type="InterPro" id="IPR012340">
    <property type="entry name" value="NA-bd_OB-fold"/>
</dbReference>
<dbReference type="SUPFAM" id="SSF50249">
    <property type="entry name" value="Nucleic acid-binding proteins"/>
    <property type="match status" value="1"/>
</dbReference>
<gene>
    <name evidence="5" type="ORF">JX265_008895</name>
</gene>
<dbReference type="Pfam" id="PF00366">
    <property type="entry name" value="Ribosomal_S17"/>
    <property type="match status" value="1"/>
</dbReference>
<reference evidence="5" key="1">
    <citation type="submission" date="2021-03" db="EMBL/GenBank/DDBJ databases">
        <title>Revisited historic fungal species revealed as producer of novel bioactive compounds through whole genome sequencing and comparative genomics.</title>
        <authorList>
            <person name="Vignolle G.A."/>
            <person name="Hochenegger N."/>
            <person name="Mach R.L."/>
            <person name="Mach-Aigner A.R."/>
            <person name="Javad Rahimi M."/>
            <person name="Salim K.A."/>
            <person name="Chan C.M."/>
            <person name="Lim L.B.L."/>
            <person name="Cai F."/>
            <person name="Druzhinina I.S."/>
            <person name="U'Ren J.M."/>
            <person name="Derntl C."/>
        </authorList>
    </citation>
    <scope>NUCLEOTIDE SEQUENCE</scope>
    <source>
        <strain evidence="5">TUCIM 5799</strain>
    </source>
</reference>
<dbReference type="Proteomes" id="UP000829685">
    <property type="component" value="Unassembled WGS sequence"/>
</dbReference>
<keyword evidence="4" id="KW-0175">Coiled coil</keyword>
<name>A0A9P9WH56_9PEZI</name>
<dbReference type="InterPro" id="IPR000266">
    <property type="entry name" value="Ribosomal_uS17"/>
</dbReference>
<comment type="caution">
    <text evidence="5">The sequence shown here is derived from an EMBL/GenBank/DDBJ whole genome shotgun (WGS) entry which is preliminary data.</text>
</comment>
<dbReference type="AlphaFoldDB" id="A0A9P9WH56"/>
<keyword evidence="6" id="KW-1185">Reference proteome</keyword>
<feature type="coiled-coil region" evidence="4">
    <location>
        <begin position="166"/>
        <end position="193"/>
    </location>
</feature>
<evidence type="ECO:0008006" key="7">
    <source>
        <dbReference type="Google" id="ProtNLM"/>
    </source>
</evidence>
<evidence type="ECO:0000256" key="2">
    <source>
        <dbReference type="ARBA" id="ARBA00022980"/>
    </source>
</evidence>
<organism evidence="5 6">
    <name type="scientific">Neoarthrinium moseri</name>
    <dbReference type="NCBI Taxonomy" id="1658444"/>
    <lineage>
        <taxon>Eukaryota</taxon>
        <taxon>Fungi</taxon>
        <taxon>Dikarya</taxon>
        <taxon>Ascomycota</taxon>
        <taxon>Pezizomycotina</taxon>
        <taxon>Sordariomycetes</taxon>
        <taxon>Xylariomycetidae</taxon>
        <taxon>Amphisphaeriales</taxon>
        <taxon>Apiosporaceae</taxon>
        <taxon>Neoarthrinium</taxon>
    </lineage>
</organism>
<keyword evidence="3" id="KW-0687">Ribonucleoprotein</keyword>
<comment type="similarity">
    <text evidence="1">Belongs to the universal ribosomal protein uS17 family.</text>
</comment>
<dbReference type="Gene3D" id="2.40.50.140">
    <property type="entry name" value="Nucleic acid-binding proteins"/>
    <property type="match status" value="1"/>
</dbReference>
<sequence length="193" mass="21967">MAAPASTAVKSLAANVLAHASNTGRQIMGSKTAVVVSAGKMDKTVKVRLWGQRWEKHVQKVQQNFQVPSYMLVHDPNNSVRQGDVINISSGWRAAQHVRHVVRHIIAPYGPPIDERPPVLSQEELLEKYAAKREAKLERRAARHAERHAIRDQEKALRAEKRARWEAAERERLERREKKLAEIESKVREGEVD</sequence>
<accession>A0A9P9WH56</accession>
<dbReference type="GO" id="GO:1990904">
    <property type="term" value="C:ribonucleoprotein complex"/>
    <property type="evidence" value="ECO:0007669"/>
    <property type="project" value="UniProtKB-KW"/>
</dbReference>
<dbReference type="GO" id="GO:0006412">
    <property type="term" value="P:translation"/>
    <property type="evidence" value="ECO:0007669"/>
    <property type="project" value="InterPro"/>
</dbReference>
<evidence type="ECO:0000256" key="3">
    <source>
        <dbReference type="ARBA" id="ARBA00023274"/>
    </source>
</evidence>
<evidence type="ECO:0000256" key="1">
    <source>
        <dbReference type="ARBA" id="ARBA00010254"/>
    </source>
</evidence>
<keyword evidence="2" id="KW-0689">Ribosomal protein</keyword>
<protein>
    <recommendedName>
        <fullName evidence="7">Ribosomal protein S17</fullName>
    </recommendedName>
</protein>
<proteinExistence type="inferred from homology"/>
<dbReference type="GO" id="GO:0003735">
    <property type="term" value="F:structural constituent of ribosome"/>
    <property type="evidence" value="ECO:0007669"/>
    <property type="project" value="InterPro"/>
</dbReference>